<dbReference type="EMBL" id="KN840514">
    <property type="protein sequence ID" value="KIP06620.1"/>
    <property type="molecule type" value="Genomic_DNA"/>
</dbReference>
<dbReference type="HOGENOM" id="CLU_060803_0_0_1"/>
<keyword evidence="4" id="KW-1185">Reference proteome</keyword>
<feature type="transmembrane region" description="Helical" evidence="2">
    <location>
        <begin position="187"/>
        <end position="208"/>
    </location>
</feature>
<organism evidence="3 4">
    <name type="scientific">Phlebiopsis gigantea (strain 11061_1 CR5-6)</name>
    <name type="common">White-rot fungus</name>
    <name type="synonym">Peniophora gigantea</name>
    <dbReference type="NCBI Taxonomy" id="745531"/>
    <lineage>
        <taxon>Eukaryota</taxon>
        <taxon>Fungi</taxon>
        <taxon>Dikarya</taxon>
        <taxon>Basidiomycota</taxon>
        <taxon>Agaricomycotina</taxon>
        <taxon>Agaricomycetes</taxon>
        <taxon>Polyporales</taxon>
        <taxon>Phanerochaetaceae</taxon>
        <taxon>Phlebiopsis</taxon>
    </lineage>
</organism>
<evidence type="ECO:0000256" key="1">
    <source>
        <dbReference type="SAM" id="MobiDB-lite"/>
    </source>
</evidence>
<reference evidence="3 4" key="1">
    <citation type="journal article" date="2014" name="PLoS Genet.">
        <title>Analysis of the Phlebiopsis gigantea genome, transcriptome and secretome provides insight into its pioneer colonization strategies of wood.</title>
        <authorList>
            <person name="Hori C."/>
            <person name="Ishida T."/>
            <person name="Igarashi K."/>
            <person name="Samejima M."/>
            <person name="Suzuki H."/>
            <person name="Master E."/>
            <person name="Ferreira P."/>
            <person name="Ruiz-Duenas F.J."/>
            <person name="Held B."/>
            <person name="Canessa P."/>
            <person name="Larrondo L.F."/>
            <person name="Schmoll M."/>
            <person name="Druzhinina I.S."/>
            <person name="Kubicek C.P."/>
            <person name="Gaskell J.A."/>
            <person name="Kersten P."/>
            <person name="St John F."/>
            <person name="Glasner J."/>
            <person name="Sabat G."/>
            <person name="Splinter BonDurant S."/>
            <person name="Syed K."/>
            <person name="Yadav J."/>
            <person name="Mgbeahuruike A.C."/>
            <person name="Kovalchuk A."/>
            <person name="Asiegbu F.O."/>
            <person name="Lackner G."/>
            <person name="Hoffmeister D."/>
            <person name="Rencoret J."/>
            <person name="Gutierrez A."/>
            <person name="Sun H."/>
            <person name="Lindquist E."/>
            <person name="Barry K."/>
            <person name="Riley R."/>
            <person name="Grigoriev I.V."/>
            <person name="Henrissat B."/>
            <person name="Kues U."/>
            <person name="Berka R.M."/>
            <person name="Martinez A.T."/>
            <person name="Covert S.F."/>
            <person name="Blanchette R.A."/>
            <person name="Cullen D."/>
        </authorList>
    </citation>
    <scope>NUCLEOTIDE SEQUENCE [LARGE SCALE GENOMIC DNA]</scope>
    <source>
        <strain evidence="3 4">11061_1 CR5-6</strain>
    </source>
</reference>
<feature type="transmembrane region" description="Helical" evidence="2">
    <location>
        <begin position="228"/>
        <end position="250"/>
    </location>
</feature>
<sequence>MSTDPPPFRFPAPIGGFPISGDLAPSILFVCLYASLVGVAVLRIRNPQSRNVVMYAAVGYLSERVILWSLRAWTSQTPAEARNRHIVTYFQVGFNAGYLAIWGKLAFLLRTVVVNSTKGTSPDSAGTPMEELPRQSDIESPALPSSAGPSDSKLKIVQTEELVIAVQEPQKMYVEDQPRRRALYRKVLNIITPAMLLPFIIGAVMGNWYPDAETSASKAKTVEALRYIVAVLALMLVISAQTIAIFALFVSRRVRRGPILLLLLIASIIMIIPIYQLVIMRDQTTSLLSHSRGSQNTPEEKVFFYVLQVVPEFTCVCALLSINTKRMFGTDMWGDHADDVSRLRRRFARR</sequence>
<proteinExistence type="predicted"/>
<evidence type="ECO:0000313" key="4">
    <source>
        <dbReference type="Proteomes" id="UP000053257"/>
    </source>
</evidence>
<evidence type="ECO:0000313" key="3">
    <source>
        <dbReference type="EMBL" id="KIP06620.1"/>
    </source>
</evidence>
<dbReference type="AlphaFoldDB" id="A0A0C3S9Z5"/>
<feature type="transmembrane region" description="Helical" evidence="2">
    <location>
        <begin position="302"/>
        <end position="322"/>
    </location>
</feature>
<dbReference type="OrthoDB" id="2562239at2759"/>
<keyword evidence="2" id="KW-0812">Transmembrane</keyword>
<gene>
    <name evidence="3" type="ORF">PHLGIDRAFT_128189</name>
</gene>
<keyword evidence="2" id="KW-0472">Membrane</keyword>
<dbReference type="Proteomes" id="UP000053257">
    <property type="component" value="Unassembled WGS sequence"/>
</dbReference>
<accession>A0A0C3S9Z5</accession>
<protein>
    <submittedName>
        <fullName evidence="3">Uncharacterized protein</fullName>
    </submittedName>
</protein>
<keyword evidence="2" id="KW-1133">Transmembrane helix</keyword>
<feature type="transmembrane region" description="Helical" evidence="2">
    <location>
        <begin position="259"/>
        <end position="279"/>
    </location>
</feature>
<feature type="region of interest" description="Disordered" evidence="1">
    <location>
        <begin position="118"/>
        <end position="151"/>
    </location>
</feature>
<evidence type="ECO:0000256" key="2">
    <source>
        <dbReference type="SAM" id="Phobius"/>
    </source>
</evidence>
<feature type="transmembrane region" description="Helical" evidence="2">
    <location>
        <begin position="23"/>
        <end position="44"/>
    </location>
</feature>
<name>A0A0C3S9Z5_PHLG1</name>